<feature type="region of interest" description="Disordered" evidence="8">
    <location>
        <begin position="3146"/>
        <end position="3202"/>
    </location>
</feature>
<feature type="region of interest" description="Disordered" evidence="8">
    <location>
        <begin position="1493"/>
        <end position="1544"/>
    </location>
</feature>
<dbReference type="FunFam" id="3.40.50.300:FF:000871">
    <property type="entry name" value="Chromatin structure-remodeling complex protein SYD"/>
    <property type="match status" value="1"/>
</dbReference>
<dbReference type="Gene3D" id="3.40.50.300">
    <property type="entry name" value="P-loop containing nucleotide triphosphate hydrolases"/>
    <property type="match status" value="1"/>
</dbReference>
<feature type="region of interest" description="Disordered" evidence="8">
    <location>
        <begin position="3898"/>
        <end position="4098"/>
    </location>
</feature>
<feature type="compositionally biased region" description="Polar residues" evidence="8">
    <location>
        <begin position="1661"/>
        <end position="1685"/>
    </location>
</feature>
<feature type="compositionally biased region" description="Basic and acidic residues" evidence="8">
    <location>
        <begin position="3994"/>
        <end position="4006"/>
    </location>
</feature>
<evidence type="ECO:0000313" key="11">
    <source>
        <dbReference type="EMBL" id="KAJ8442624.1"/>
    </source>
</evidence>
<keyword evidence="4" id="KW-0347">Helicase</keyword>
<dbReference type="Pfam" id="PF14619">
    <property type="entry name" value="SnAC"/>
    <property type="match status" value="1"/>
</dbReference>
<feature type="region of interest" description="Disordered" evidence="8">
    <location>
        <begin position="2394"/>
        <end position="2463"/>
    </location>
</feature>
<dbReference type="SMART" id="SM00490">
    <property type="entry name" value="HELICc"/>
    <property type="match status" value="1"/>
</dbReference>
<keyword evidence="6" id="KW-0539">Nucleus</keyword>
<evidence type="ECO:0000256" key="4">
    <source>
        <dbReference type="ARBA" id="ARBA00022806"/>
    </source>
</evidence>
<feature type="compositionally biased region" description="Polar residues" evidence="8">
    <location>
        <begin position="3180"/>
        <end position="3193"/>
    </location>
</feature>
<feature type="coiled-coil region" evidence="7">
    <location>
        <begin position="710"/>
        <end position="768"/>
    </location>
</feature>
<dbReference type="InterPro" id="IPR014001">
    <property type="entry name" value="Helicase_ATP-bd"/>
</dbReference>
<accession>A0A9Q1KFM1</accession>
<feature type="compositionally biased region" description="Polar residues" evidence="8">
    <location>
        <begin position="2418"/>
        <end position="2438"/>
    </location>
</feature>
<feature type="compositionally biased region" description="Low complexity" evidence="8">
    <location>
        <begin position="94"/>
        <end position="104"/>
    </location>
</feature>
<dbReference type="Gene3D" id="3.40.50.10810">
    <property type="entry name" value="Tandem AAA-ATPase domain"/>
    <property type="match status" value="1"/>
</dbReference>
<dbReference type="InterPro" id="IPR001650">
    <property type="entry name" value="Helicase_C-like"/>
</dbReference>
<feature type="compositionally biased region" description="Basic and acidic residues" evidence="8">
    <location>
        <begin position="3947"/>
        <end position="3957"/>
    </location>
</feature>
<dbReference type="SMART" id="SM01314">
    <property type="entry name" value="SnAC"/>
    <property type="match status" value="1"/>
</dbReference>
<evidence type="ECO:0000259" key="9">
    <source>
        <dbReference type="PROSITE" id="PS51192"/>
    </source>
</evidence>
<evidence type="ECO:0000256" key="1">
    <source>
        <dbReference type="ARBA" id="ARBA00004123"/>
    </source>
</evidence>
<organism evidence="11 12">
    <name type="scientific">Carnegiea gigantea</name>
    <dbReference type="NCBI Taxonomy" id="171969"/>
    <lineage>
        <taxon>Eukaryota</taxon>
        <taxon>Viridiplantae</taxon>
        <taxon>Streptophyta</taxon>
        <taxon>Embryophyta</taxon>
        <taxon>Tracheophyta</taxon>
        <taxon>Spermatophyta</taxon>
        <taxon>Magnoliopsida</taxon>
        <taxon>eudicotyledons</taxon>
        <taxon>Gunneridae</taxon>
        <taxon>Pentapetalae</taxon>
        <taxon>Caryophyllales</taxon>
        <taxon>Cactineae</taxon>
        <taxon>Cactaceae</taxon>
        <taxon>Cactoideae</taxon>
        <taxon>Echinocereeae</taxon>
        <taxon>Carnegiea</taxon>
    </lineage>
</organism>
<dbReference type="InterPro" id="IPR000330">
    <property type="entry name" value="SNF2_N"/>
</dbReference>
<dbReference type="OrthoDB" id="5857104at2759"/>
<gene>
    <name evidence="11" type="ORF">Cgig2_008400</name>
</gene>
<keyword evidence="3" id="KW-0378">Hydrolase</keyword>
<proteinExistence type="predicted"/>
<dbReference type="CDD" id="cd18793">
    <property type="entry name" value="SF2_C_SNF"/>
    <property type="match status" value="1"/>
</dbReference>
<evidence type="ECO:0000256" key="2">
    <source>
        <dbReference type="ARBA" id="ARBA00022741"/>
    </source>
</evidence>
<feature type="region of interest" description="Disordered" evidence="8">
    <location>
        <begin position="425"/>
        <end position="468"/>
    </location>
</feature>
<evidence type="ECO:0000256" key="3">
    <source>
        <dbReference type="ARBA" id="ARBA00022801"/>
    </source>
</evidence>
<feature type="compositionally biased region" description="Polar residues" evidence="8">
    <location>
        <begin position="4008"/>
        <end position="4026"/>
    </location>
</feature>
<feature type="compositionally biased region" description="Polar residues" evidence="8">
    <location>
        <begin position="2818"/>
        <end position="2833"/>
    </location>
</feature>
<feature type="region of interest" description="Disordered" evidence="8">
    <location>
        <begin position="75"/>
        <end position="187"/>
    </location>
</feature>
<keyword evidence="2" id="KW-0547">Nucleotide-binding</keyword>
<feature type="region of interest" description="Disordered" evidence="8">
    <location>
        <begin position="1823"/>
        <end position="1885"/>
    </location>
</feature>
<dbReference type="Proteomes" id="UP001153076">
    <property type="component" value="Unassembled WGS sequence"/>
</dbReference>
<feature type="compositionally biased region" description="Polar residues" evidence="8">
    <location>
        <begin position="3761"/>
        <end position="3778"/>
    </location>
</feature>
<keyword evidence="7" id="KW-0175">Coiled coil</keyword>
<sequence length="4098" mass="438183">MLLLSGVDMLKLRLYTNTCILCVKCPPRAMETVINQHSLDIEALTSSRIPLASGSHSGEVARTPAAGCSQSVGAFAESKPGMSDNETSRTDGFASSKPPAAPSSMGHDPFQGCASQRSTRSFDQESPSSMDTRSTNSHSQDRRETAGWEQQGAERDPKRASIKRKMSDTPAVEAQIDNSQQPDVHTGISDIRKERLSGKGEIPGTFPGGPVDPSGGKGPVESEYWKQGFIKGSASNFRERAVHGHLVSPNQGDLGMANASSGSHLDAAGISQMPPNADRLLQGVNPSNVGEMGMHRTAASRDTGRSPVIQASVSSMPFKEHHLKQLRAQCLVFLAFRNGLPPKRLHLEIALGNILPKEGPSGYVDGAQSEVIADKGKQAICEASSAAEVTSLQGNIATVGKNERGPASSLATKIGPDADTISKETENAKVMEVKPGPTEASPTDEGKKQLSGRGTSEAELQSQPGGANRVACATGVNKQLKPETVRWTGVGHNDPSRSVLPASMQHDFGSRRESSLLPQHDNSTQIQQHGDSHLSSSWKAANGMDSEYHRQVAPNEANLLLRTTAYDDSTLETQRRSIPDVSRVVPACEDEDKSISAGLAPSPKYTLSEKWILAHQKRKLATEQKWMQKMQKADQRIVSRFNELKETVSSSEDISAKTRSVIELKKLQLLELQRHLRRNILNDFFKPIQREMDQLKSIKKHRIGRRLKHVEKYEQKMKEERQKRIRERQKEFFSEIEDAKSDRVKQLLKETEKYLQKLGSKLKEAKSMARSVEMDENRNAVVDDSAETGVETEDENDQAKHYKESNEKYYMIAHSVKENITEQPSGLLGGKLREYQMNGLRWLVSLYNNHLNGILADEMGLGKTVQVISLLCYLMETKNDRGPFLVVVPSSVLPGWEQEMTLWAPAINKIVYAGPPEERRRLFKESIVHQKFNVLLTTYEYLMNKHDRPKLSKIHWHYIIIDEGHRIKNASCKLNADLKHYHSTHRLLLTGTPLQNNLEELWALLNFLLPNIFNSSEDFSQWFNKPFESNADNSADEALLSEEENLLIINRLHQVLRPFVLRRLKHKVENELPEKIERLVRCEASAYQKLLIQRVEDNLGALGMSKARAVHNSVMELRNICNHPYLSQLHAEEVDRLIPSHYLPPIVRLCGKLEMLDRLLPKLKATNHRVLLFSTMTRLLDVMEEYLVWKQYRYLRLDGHTSGQERGALIEQFNRPGSPFFIFLLSIRAGGVGVNLQAADTVIIFDTDWNPQVDLQAQARAHRIGQKKDVLVLRLETVHTVEEQVRAAAEHKLGVANQSITAGFFDNNTSAEDRREYLESLLRECKKEEAAPVLDDDGLNDILARSESEIDVFEAVDQKRREEEMALWKRLVLEQGNRCSEDIPPLPSRLVTDDDLKAFYEAMKIYEVSSAEASSSSGMKRKSGYLGGFDTQEYGRGKRAREVRSYEEQWTEEEFEKMCQADSPEAAKPKGEHVDVLIPASNSQTACKIELSSQTPQAVPPTLVSSALVNKDVTPPVKRGRGRPRRTPISASSADGVSKPEAHKVTAASTVESTGLNSLDASAVPNDVSGVSQQVHAVISPNSQAVSPLPSSVDPVAEPSPGCTSVPQPKRQGRKVHSIEKNVQGQSGAETVRRRGRKPGRPSSSAASGLVVQDPKPNDQPVKQPSSDICATVNTAPTQNNNTLAGNPGALLPKSSDGSTSLIVEDSKSSEVPVKQASADVAPKIVAPVTDTEPCKSNVLPEHLNSSVEESGAGITPRDPKPNEKSVKQTPSDAAAVAVATSASSDVSQGQACVSGSSTGLGVEIIHPSAGAELHGITGHSAVASSDSALPGSTGLRRGRKQTQKPQSGTEPVRRRGRKRGQTSSTAPEPSIAQDSNSGEQLKNRGATVTSTVAYVTAPSVAVNVGTSAHVVTVPVIPVVTVSGFVPGSTGVAGVSGLHHVSVGFSPNIPATSESSSLPSGTPDAPSVIPRIPAPLQTQGQSQKGQVGEVVPRRRGRRKSTVAVAVPYNLGLQDGKGLEIVERKVIATRSRQISVSQSKNVQDEMDKNDASVALAIKDSKTAVSCDISSSVGQLRDLHLVLNPSIVASAPVKANELSKCSEVSHANLTGDVKPNRNPANPPPISSSGITNVIVLALESTAPAVDRTGINFGTMPAKEGGLELQRDKNSAQGVLASKPDSGTPQLSYTADTGILEEDMCAPPGFDTPRPCYIGAAVKMSLESDDTGIFKSPDPNKSSVVLALESANVDLCSLTSQGTAEKEETCDLLTGKDSARGSMHPSMLQGSQLEIDSSAGIMTTGQPDEEMSAPPGFDIPRQPQSETTVAKFPLCGDSPEKKDIFVSSKVTCDSIAGIGFEKNLAGLNNASTESLEPLRFSTSAPSSSCMDSHGDHSLTVGSYSGDNIKESGDLLEEDSLPPGFATSQTPLVQDKNNQSCESTEGNIPVESVPRNDPTDSEYEHKESNTHGNVQSVKAMSIADIQMVESEEKFAVGDNLNMLEGESSVIETGVGQLCPAASVSKLDGEKDIINVAAVSQGVAELRQVSDEAVGIFNCGEKHCSPSRVQHDDDSSVNTLELDEKPAEDFGNLTLPIAKCANSPVCLPNKTSEELYPEELPSLLSISNPDDDGKMKLTAVSVMSTEVVGCSKDNSEHGDAHREDDGAHETQNDLVTIVAEPVKEIDAPTLNEKNIIMLACISNETLEITPPEKLPVLGSVSEPGDDVNTGLSDEEPANCTQTDPVSIADAMKETDAVATMEKSDTVPINNEIAEQALTGKLSAFGNVLELDVNSKLLDESQTDAACQIQADHHFTVVDDSLKEADAATSTEENTTVSASVDNETAAEKTQAEKHPAVGSVSEPGDDATTKLSVVSVATTECLDCPKDNVKIAGACQKDDAAYEMNIDSCNFKAGPVKSRDKCLKENVEIGDGRQQGNVGCEMDIDPHDADSAATEPTDSTSLSTDACNENNVQSLLSVGNNETLTVESTESHREDGACDGEKHDFGGTQTASLVATSDVEAVSVFNSIVEEKSEESKEQVEQNMGRAGDQKCSVSCNKQVGVENVMDTTLSFQSTSSEDVNGDSVMLANNIDEPDKKFEEPSKGADVGPEAGSSFDVQLAVGGVDVAVISQQQATEELVLCQASLGKNLADMEHAGEYGGTQDEDLPRIGSGSGDDVNDPSDLVEEDSATTGFVSSQASLVNDKNDKSAHDDMQTVKTASVDADIPMVESVENLAVVDNLDIQKAESSAGDTGERPSYLGAPASKPNDQNSSINIAFVSVDVVEPRLVNGDTTEFISCSQKDCASSAVQLSDDDRGVNTSESAEKLTDVSNLTKPMVRSPNGLASLDTGIWEEVQSETAPVLAPILDSEDNENSKPIADFIVNAEDLKCPGENAETSDAPVEVDAHETLTDPVVDPVEDIDALEKSITVPASKNNEVAKETQPEKCPILECVSEPVDYANNELAAGSVMSTECLNCPKENAQIGDACLEEDVACEMDIDSSNFAADPIKLMGNCLEKNIDIGDASQKGDVRCEMDIDSHDVAPDVTAPTSNTGESTPDTSNQGSAQNLLSTDTQISSSIDASDVLVVSGVKCTLGQMAKGDSINHAEIFSSNVVDADQKDDNSSDILDAVSVASTSKLENSDDGKTCTSVTEATEQVEGNVDDKGSHSAEAVRGGDCAPSVSKLDNLGDGNTNATETTEKGEEALHDGCLDIPDSVHARGGIQSTLKLDNSDGNKTNDSSISVAGAMEQVEGSTGIADGGDTVHAGDNVPATSNMDNSDGSQTSDSSVGVGVSETKGQVEGNVGVADDGHEVLASDSVGAESKPDNSDEGKTNYSSVSVSDAKEQVEPNVGTTEDGDEVHTGESLLAESRKANDSSIGVNECEEQFEGNVGVADGGDEFHVMDSAPVESKLDNCNDGKTDDTSISINESKEQVEGNVGVPDGGDTVEAGDSVLPESKLDNSDDGKTNDSSISATDVTERVETNVGVKDGGHTVDAGNSVPAESKLDNYDDFKIKDPSISTQVTELDPSIGSTEVTEQPEANVEVADCSDTVDAGDSAPAESELNDSNNGKIHDSSVSGTEVTEQVEGSVETTDVGQDGGSCDVQQAD</sequence>
<feature type="compositionally biased region" description="Polar residues" evidence="8">
    <location>
        <begin position="1493"/>
        <end position="1508"/>
    </location>
</feature>
<dbReference type="Pfam" id="PF00271">
    <property type="entry name" value="Helicase_C"/>
    <property type="match status" value="1"/>
</dbReference>
<evidence type="ECO:0000256" key="5">
    <source>
        <dbReference type="ARBA" id="ARBA00022840"/>
    </source>
</evidence>
<evidence type="ECO:0000256" key="8">
    <source>
        <dbReference type="SAM" id="MobiDB-lite"/>
    </source>
</evidence>
<feature type="region of interest" description="Disordered" evidence="8">
    <location>
        <begin position="1582"/>
        <end position="1716"/>
    </location>
</feature>
<feature type="region of interest" description="Disordered" evidence="8">
    <location>
        <begin position="1733"/>
        <end position="1774"/>
    </location>
</feature>
<dbReference type="GO" id="GO:0005634">
    <property type="term" value="C:nucleus"/>
    <property type="evidence" value="ECO:0007669"/>
    <property type="project" value="UniProtKB-SubCell"/>
</dbReference>
<dbReference type="InterPro" id="IPR027417">
    <property type="entry name" value="P-loop_NTPase"/>
</dbReference>
<feature type="compositionally biased region" description="Polar residues" evidence="8">
    <location>
        <begin position="2945"/>
        <end position="2955"/>
    </location>
</feature>
<feature type="compositionally biased region" description="Polar residues" evidence="8">
    <location>
        <begin position="3538"/>
        <end position="3557"/>
    </location>
</feature>
<dbReference type="CDD" id="cd17996">
    <property type="entry name" value="DEXHc_SMARCA2_SMARCA4"/>
    <property type="match status" value="1"/>
</dbReference>
<feature type="domain" description="Helicase ATP-binding" evidence="9">
    <location>
        <begin position="844"/>
        <end position="1011"/>
    </location>
</feature>
<evidence type="ECO:0000256" key="7">
    <source>
        <dbReference type="SAM" id="Coils"/>
    </source>
</evidence>
<feature type="compositionally biased region" description="Basic and acidic residues" evidence="8">
    <location>
        <begin position="3900"/>
        <end position="3912"/>
    </location>
</feature>
<dbReference type="PROSITE" id="PS51194">
    <property type="entry name" value="HELICASE_CTER"/>
    <property type="match status" value="1"/>
</dbReference>
<dbReference type="PANTHER" id="PTHR10799">
    <property type="entry name" value="SNF2/RAD54 HELICASE FAMILY"/>
    <property type="match status" value="1"/>
</dbReference>
<dbReference type="SUPFAM" id="SSF52540">
    <property type="entry name" value="P-loop containing nucleoside triphosphate hydrolases"/>
    <property type="match status" value="2"/>
</dbReference>
<feature type="region of interest" description="Disordered" evidence="8">
    <location>
        <begin position="3744"/>
        <end position="3854"/>
    </location>
</feature>
<feature type="compositionally biased region" description="Basic and acidic residues" evidence="8">
    <location>
        <begin position="139"/>
        <end position="159"/>
    </location>
</feature>
<dbReference type="PROSITE" id="PS51192">
    <property type="entry name" value="HELICASE_ATP_BIND_1"/>
    <property type="match status" value="1"/>
</dbReference>
<dbReference type="GO" id="GO:0005524">
    <property type="term" value="F:ATP binding"/>
    <property type="evidence" value="ECO:0007669"/>
    <property type="project" value="UniProtKB-KW"/>
</dbReference>
<feature type="compositionally biased region" description="Polar residues" evidence="8">
    <location>
        <begin position="452"/>
        <end position="465"/>
    </location>
</feature>
<dbReference type="GO" id="GO:0004386">
    <property type="term" value="F:helicase activity"/>
    <property type="evidence" value="ECO:0007669"/>
    <property type="project" value="UniProtKB-KW"/>
</dbReference>
<feature type="region of interest" description="Disordered" evidence="8">
    <location>
        <begin position="3237"/>
        <end position="3257"/>
    </location>
</feature>
<comment type="caution">
    <text evidence="11">The sequence shown here is derived from an EMBL/GenBank/DDBJ whole genome shotgun (WGS) entry which is preliminary data.</text>
</comment>
<feature type="region of interest" description="Disordered" evidence="8">
    <location>
        <begin position="1977"/>
        <end position="1998"/>
    </location>
</feature>
<name>A0A9Q1KFM1_9CARY</name>
<feature type="domain" description="Helicase C-terminal" evidence="10">
    <location>
        <begin position="1155"/>
        <end position="1301"/>
    </location>
</feature>
<comment type="subcellular location">
    <subcellularLocation>
        <location evidence="1">Nucleus</location>
    </subcellularLocation>
</comment>
<keyword evidence="5" id="KW-0067">ATP-binding</keyword>
<dbReference type="GO" id="GO:0042393">
    <property type="term" value="F:histone binding"/>
    <property type="evidence" value="ECO:0007669"/>
    <property type="project" value="InterPro"/>
</dbReference>
<feature type="region of interest" description="Disordered" evidence="8">
    <location>
        <begin position="3649"/>
        <end position="3693"/>
    </location>
</feature>
<feature type="compositionally biased region" description="Polar residues" evidence="8">
    <location>
        <begin position="1862"/>
        <end position="1881"/>
    </location>
</feature>
<dbReference type="GO" id="GO:0016787">
    <property type="term" value="F:hydrolase activity"/>
    <property type="evidence" value="ECO:0007669"/>
    <property type="project" value="UniProtKB-KW"/>
</dbReference>
<dbReference type="EMBL" id="JAKOGI010000138">
    <property type="protein sequence ID" value="KAJ8442624.1"/>
    <property type="molecule type" value="Genomic_DNA"/>
</dbReference>
<evidence type="ECO:0000256" key="6">
    <source>
        <dbReference type="ARBA" id="ARBA00023242"/>
    </source>
</evidence>
<dbReference type="FunFam" id="3.40.50.10810:FF:000016">
    <property type="entry name" value="Chromatin structure-remodeling complex protein SYD"/>
    <property type="match status" value="1"/>
</dbReference>
<feature type="compositionally biased region" description="Basic and acidic residues" evidence="8">
    <location>
        <begin position="1758"/>
        <end position="1767"/>
    </location>
</feature>
<dbReference type="InterPro" id="IPR029295">
    <property type="entry name" value="SnAC"/>
</dbReference>
<feature type="compositionally biased region" description="Acidic residues" evidence="8">
    <location>
        <begin position="3167"/>
        <end position="3179"/>
    </location>
</feature>
<dbReference type="InterPro" id="IPR038718">
    <property type="entry name" value="SNF2-like_sf"/>
</dbReference>
<reference evidence="11" key="1">
    <citation type="submission" date="2022-04" db="EMBL/GenBank/DDBJ databases">
        <title>Carnegiea gigantea Genome sequencing and assembly v2.</title>
        <authorList>
            <person name="Copetti D."/>
            <person name="Sanderson M.J."/>
            <person name="Burquez A."/>
            <person name="Wojciechowski M.F."/>
        </authorList>
    </citation>
    <scope>NUCLEOTIDE SEQUENCE</scope>
    <source>
        <strain evidence="11">SGP5-SGP5p</strain>
        <tissue evidence="11">Aerial part</tissue>
    </source>
</reference>
<evidence type="ECO:0000313" key="12">
    <source>
        <dbReference type="Proteomes" id="UP001153076"/>
    </source>
</evidence>
<feature type="region of interest" description="Disordered" evidence="8">
    <location>
        <begin position="200"/>
        <end position="219"/>
    </location>
</feature>
<feature type="region of interest" description="Disordered" evidence="8">
    <location>
        <begin position="2816"/>
        <end position="2857"/>
    </location>
</feature>
<protein>
    <submittedName>
        <fullName evidence="11">Uncharacterized protein</fullName>
    </submittedName>
</protein>
<feature type="compositionally biased region" description="Basic and acidic residues" evidence="8">
    <location>
        <begin position="2836"/>
        <end position="2846"/>
    </location>
</feature>
<dbReference type="SMART" id="SM00487">
    <property type="entry name" value="DEXDc"/>
    <property type="match status" value="1"/>
</dbReference>
<dbReference type="InterPro" id="IPR049730">
    <property type="entry name" value="SNF2/RAD54-like_C"/>
</dbReference>
<feature type="region of interest" description="Disordered" evidence="8">
    <location>
        <begin position="2936"/>
        <end position="2955"/>
    </location>
</feature>
<evidence type="ECO:0000259" key="10">
    <source>
        <dbReference type="PROSITE" id="PS51194"/>
    </source>
</evidence>
<feature type="compositionally biased region" description="Polar residues" evidence="8">
    <location>
        <begin position="4055"/>
        <end position="4073"/>
    </location>
</feature>
<feature type="region of interest" description="Disordered" evidence="8">
    <location>
        <begin position="3530"/>
        <end position="3557"/>
    </location>
</feature>
<feature type="compositionally biased region" description="Polar residues" evidence="8">
    <location>
        <begin position="113"/>
        <end position="138"/>
    </location>
</feature>
<dbReference type="Pfam" id="PF00176">
    <property type="entry name" value="SNF2-rel_dom"/>
    <property type="match status" value="1"/>
</dbReference>
<keyword evidence="12" id="KW-1185">Reference proteome</keyword>
<feature type="compositionally biased region" description="Basic and acidic residues" evidence="8">
    <location>
        <begin position="3813"/>
        <end position="3822"/>
    </location>
</feature>